<dbReference type="InterPro" id="IPR013187">
    <property type="entry name" value="F-box-assoc_dom_typ3"/>
</dbReference>
<evidence type="ECO:0000259" key="1">
    <source>
        <dbReference type="Pfam" id="PF08268"/>
    </source>
</evidence>
<reference evidence="2 3" key="1">
    <citation type="submission" date="2023-10" db="EMBL/GenBank/DDBJ databases">
        <title>Genome-Wide Identification Analysis in wild type Solanum Pinnatisectum Reveals Some Genes Defensing Phytophthora Infestans.</title>
        <authorList>
            <person name="Sun C."/>
        </authorList>
    </citation>
    <scope>NUCLEOTIDE SEQUENCE [LARGE SCALE GENOMIC DNA]</scope>
    <source>
        <strain evidence="2">LQN</strain>
        <tissue evidence="2">Leaf</tissue>
    </source>
</reference>
<evidence type="ECO:0000313" key="3">
    <source>
        <dbReference type="Proteomes" id="UP001311915"/>
    </source>
</evidence>
<keyword evidence="3" id="KW-1185">Reference proteome</keyword>
<dbReference type="PANTHER" id="PTHR31111:SF134">
    <property type="entry name" value="F-BOX ASSOCIATED INTERACTION DOMAIN-CONTAINING PROTEIN"/>
    <property type="match status" value="1"/>
</dbReference>
<dbReference type="AlphaFoldDB" id="A0AAV9KL93"/>
<dbReference type="PANTHER" id="PTHR31111">
    <property type="entry name" value="BNAA05G37150D PROTEIN-RELATED"/>
    <property type="match status" value="1"/>
</dbReference>
<dbReference type="Proteomes" id="UP001311915">
    <property type="component" value="Unassembled WGS sequence"/>
</dbReference>
<organism evidence="2 3">
    <name type="scientific">Solanum pinnatisectum</name>
    <name type="common">tansyleaf nightshade</name>
    <dbReference type="NCBI Taxonomy" id="50273"/>
    <lineage>
        <taxon>Eukaryota</taxon>
        <taxon>Viridiplantae</taxon>
        <taxon>Streptophyta</taxon>
        <taxon>Embryophyta</taxon>
        <taxon>Tracheophyta</taxon>
        <taxon>Spermatophyta</taxon>
        <taxon>Magnoliopsida</taxon>
        <taxon>eudicotyledons</taxon>
        <taxon>Gunneridae</taxon>
        <taxon>Pentapetalae</taxon>
        <taxon>asterids</taxon>
        <taxon>lamiids</taxon>
        <taxon>Solanales</taxon>
        <taxon>Solanaceae</taxon>
        <taxon>Solanoideae</taxon>
        <taxon>Solaneae</taxon>
        <taxon>Solanum</taxon>
    </lineage>
</organism>
<evidence type="ECO:0000313" key="2">
    <source>
        <dbReference type="EMBL" id="KAK4714006.1"/>
    </source>
</evidence>
<sequence>MVSSSKAQFPFTKIVGIVSCLLDLGDPVSVVVGFGFIPKRNVYKVVEIVYCRRAIVGVDDDNDLRSGVCVYTIGDDSWRCIGSSPYSLRCRDLSRACVNGALHWVSSGYGPKLVDQIVGFDLENEVFRVIPHPDFDLGRLNYLLGVLQGCLSATRHKCQDYELWTKCLKIVCSEVGLIIGAVQPLFFKRNGELMMQHGGTLLCYSPLTKTLRELSISGMPRCFKAVVRVGSLVSPQKLLKLENTKFA</sequence>
<accession>A0AAV9KL93</accession>
<dbReference type="EMBL" id="JAWPEI010000010">
    <property type="protein sequence ID" value="KAK4714006.1"/>
    <property type="molecule type" value="Genomic_DNA"/>
</dbReference>
<proteinExistence type="predicted"/>
<name>A0AAV9KL93_9SOLN</name>
<dbReference type="Pfam" id="PF08268">
    <property type="entry name" value="FBA_3"/>
    <property type="match status" value="1"/>
</dbReference>
<protein>
    <recommendedName>
        <fullName evidence="1">F-box associated beta-propeller type 3 domain-containing protein</fullName>
    </recommendedName>
</protein>
<feature type="domain" description="F-box associated beta-propeller type 3" evidence="1">
    <location>
        <begin position="32"/>
        <end position="164"/>
    </location>
</feature>
<gene>
    <name evidence="2" type="ORF">R3W88_019913</name>
</gene>
<dbReference type="InterPro" id="IPR017451">
    <property type="entry name" value="F-box-assoc_interact_dom"/>
</dbReference>
<comment type="caution">
    <text evidence="2">The sequence shown here is derived from an EMBL/GenBank/DDBJ whole genome shotgun (WGS) entry which is preliminary data.</text>
</comment>
<dbReference type="NCBIfam" id="TIGR01640">
    <property type="entry name" value="F_box_assoc_1"/>
    <property type="match status" value="1"/>
</dbReference>